<organism evidence="7 8">
    <name type="scientific">Filimonas lacunae</name>
    <dbReference type="NCBI Taxonomy" id="477680"/>
    <lineage>
        <taxon>Bacteria</taxon>
        <taxon>Pseudomonadati</taxon>
        <taxon>Bacteroidota</taxon>
        <taxon>Chitinophagia</taxon>
        <taxon>Chitinophagales</taxon>
        <taxon>Chitinophagaceae</taxon>
        <taxon>Filimonas</taxon>
    </lineage>
</organism>
<keyword evidence="2 5" id="KW-0812">Transmembrane</keyword>
<dbReference type="STRING" id="477680.SAMN05421788_103410"/>
<keyword evidence="3 5" id="KW-1133">Transmembrane helix</keyword>
<evidence type="ECO:0000259" key="6">
    <source>
        <dbReference type="Pfam" id="PF04138"/>
    </source>
</evidence>
<keyword evidence="8" id="KW-1185">Reference proteome</keyword>
<evidence type="ECO:0000256" key="3">
    <source>
        <dbReference type="ARBA" id="ARBA00022989"/>
    </source>
</evidence>
<name>A0A1N7PEA2_9BACT</name>
<evidence type="ECO:0000256" key="4">
    <source>
        <dbReference type="ARBA" id="ARBA00023136"/>
    </source>
</evidence>
<feature type="transmembrane region" description="Helical" evidence="5">
    <location>
        <begin position="51"/>
        <end position="71"/>
    </location>
</feature>
<dbReference type="GO" id="GO:0000271">
    <property type="term" value="P:polysaccharide biosynthetic process"/>
    <property type="evidence" value="ECO:0007669"/>
    <property type="project" value="InterPro"/>
</dbReference>
<sequence length="148" mass="16955">MPLQTFRYAVCGGGNTVLSIALLSIAHNFIFNNEIVQLPFGLAMTSYIAAYVLQFCITFPLGFYLSLYVVFPESHLRRRIQLFRYLLVVAGSFMLNYVLLKFFIENLGWYPTPAMAANCVVVITFSYVSQRYFSFRTKKQSEPVKTEA</sequence>
<feature type="transmembrane region" description="Helical" evidence="5">
    <location>
        <begin position="83"/>
        <end position="104"/>
    </location>
</feature>
<dbReference type="GO" id="GO:0016020">
    <property type="term" value="C:membrane"/>
    <property type="evidence" value="ECO:0007669"/>
    <property type="project" value="UniProtKB-SubCell"/>
</dbReference>
<gene>
    <name evidence="7" type="ORF">SAMN05421788_103410</name>
</gene>
<dbReference type="Proteomes" id="UP000186917">
    <property type="component" value="Unassembled WGS sequence"/>
</dbReference>
<keyword evidence="4 5" id="KW-0472">Membrane</keyword>
<evidence type="ECO:0000256" key="5">
    <source>
        <dbReference type="SAM" id="Phobius"/>
    </source>
</evidence>
<evidence type="ECO:0000313" key="8">
    <source>
        <dbReference type="Proteomes" id="UP000186917"/>
    </source>
</evidence>
<dbReference type="EMBL" id="FTOR01000003">
    <property type="protein sequence ID" value="SIT08857.1"/>
    <property type="molecule type" value="Genomic_DNA"/>
</dbReference>
<evidence type="ECO:0000313" key="7">
    <source>
        <dbReference type="EMBL" id="SIT08857.1"/>
    </source>
</evidence>
<evidence type="ECO:0000256" key="1">
    <source>
        <dbReference type="ARBA" id="ARBA00004141"/>
    </source>
</evidence>
<evidence type="ECO:0000256" key="2">
    <source>
        <dbReference type="ARBA" id="ARBA00022692"/>
    </source>
</evidence>
<protein>
    <submittedName>
        <fullName evidence="7">GtrA-like protein</fullName>
    </submittedName>
</protein>
<dbReference type="AlphaFoldDB" id="A0A1N7PEA2"/>
<proteinExistence type="predicted"/>
<feature type="transmembrane region" description="Helical" evidence="5">
    <location>
        <begin position="110"/>
        <end position="129"/>
    </location>
</feature>
<comment type="subcellular location">
    <subcellularLocation>
        <location evidence="1">Membrane</location>
        <topology evidence="1">Multi-pass membrane protein</topology>
    </subcellularLocation>
</comment>
<dbReference type="InterPro" id="IPR007267">
    <property type="entry name" value="GtrA_DPMS_TM"/>
</dbReference>
<feature type="domain" description="GtrA/DPMS transmembrane" evidence="6">
    <location>
        <begin position="7"/>
        <end position="135"/>
    </location>
</feature>
<reference evidence="8" key="1">
    <citation type="submission" date="2017-01" db="EMBL/GenBank/DDBJ databases">
        <authorList>
            <person name="Varghese N."/>
            <person name="Submissions S."/>
        </authorList>
    </citation>
    <scope>NUCLEOTIDE SEQUENCE [LARGE SCALE GENOMIC DNA]</scope>
    <source>
        <strain evidence="8">DSM 21054</strain>
    </source>
</reference>
<feature type="transmembrane region" description="Helical" evidence="5">
    <location>
        <begin position="12"/>
        <end position="31"/>
    </location>
</feature>
<dbReference type="Pfam" id="PF04138">
    <property type="entry name" value="GtrA_DPMS_TM"/>
    <property type="match status" value="1"/>
</dbReference>
<accession>A0A1N7PEA2</accession>